<keyword evidence="2" id="KW-1133">Transmembrane helix</keyword>
<proteinExistence type="predicted"/>
<dbReference type="RefSeq" id="WP_210053278.1">
    <property type="nucleotide sequence ID" value="NZ_BAAAMH010000027.1"/>
</dbReference>
<protein>
    <recommendedName>
        <fullName evidence="5">Capsular polysaccharide biosynthesis protein</fullName>
    </recommendedName>
</protein>
<gene>
    <name evidence="3" type="ORF">JOF54_000843</name>
</gene>
<evidence type="ECO:0000313" key="4">
    <source>
        <dbReference type="Proteomes" id="UP000758168"/>
    </source>
</evidence>
<dbReference type="Proteomes" id="UP000758168">
    <property type="component" value="Unassembled WGS sequence"/>
</dbReference>
<evidence type="ECO:0000313" key="3">
    <source>
        <dbReference type="EMBL" id="MBP2415921.1"/>
    </source>
</evidence>
<sequence>MSATARPGSALRPSVVAGAVLALLALVVGVLLALAQERVWTAESVVVVLPAASLDDATSAAYYETMSRGQIVATFAEVADNLRFEQQAEDRLQLSAAQREAVSTEVTVVPDTSVLLVRTTADDAGTAEQVADATTTLASEYLAGLSRPYRTAVVHTADGSAYASGTSPLVLVGAAVVVALVGGLAVQQALYHLLVAVRGPGAAVRRRGAAATAVGDGTDPDPGDAAARRQA</sequence>
<evidence type="ECO:0000256" key="2">
    <source>
        <dbReference type="SAM" id="Phobius"/>
    </source>
</evidence>
<evidence type="ECO:0008006" key="5">
    <source>
        <dbReference type="Google" id="ProtNLM"/>
    </source>
</evidence>
<comment type="caution">
    <text evidence="3">The sequence shown here is derived from an EMBL/GenBank/DDBJ whole genome shotgun (WGS) entry which is preliminary data.</text>
</comment>
<name>A0ABS4Z4E2_9ACTN</name>
<evidence type="ECO:0000256" key="1">
    <source>
        <dbReference type="SAM" id="MobiDB-lite"/>
    </source>
</evidence>
<feature type="transmembrane region" description="Helical" evidence="2">
    <location>
        <begin position="169"/>
        <end position="197"/>
    </location>
</feature>
<feature type="region of interest" description="Disordered" evidence="1">
    <location>
        <begin position="210"/>
        <end position="231"/>
    </location>
</feature>
<accession>A0ABS4Z4E2</accession>
<organism evidence="3 4">
    <name type="scientific">Microlunatus capsulatus</name>
    <dbReference type="NCBI Taxonomy" id="99117"/>
    <lineage>
        <taxon>Bacteria</taxon>
        <taxon>Bacillati</taxon>
        <taxon>Actinomycetota</taxon>
        <taxon>Actinomycetes</taxon>
        <taxon>Propionibacteriales</taxon>
        <taxon>Propionibacteriaceae</taxon>
        <taxon>Microlunatus</taxon>
    </lineage>
</organism>
<dbReference type="EMBL" id="JAGIOB010000001">
    <property type="protein sequence ID" value="MBP2415921.1"/>
    <property type="molecule type" value="Genomic_DNA"/>
</dbReference>
<keyword evidence="4" id="KW-1185">Reference proteome</keyword>
<keyword evidence="2" id="KW-0472">Membrane</keyword>
<keyword evidence="2" id="KW-0812">Transmembrane</keyword>
<reference evidence="3 4" key="1">
    <citation type="submission" date="2021-03" db="EMBL/GenBank/DDBJ databases">
        <title>Sequencing the genomes of 1000 actinobacteria strains.</title>
        <authorList>
            <person name="Klenk H.-P."/>
        </authorList>
    </citation>
    <scope>NUCLEOTIDE SEQUENCE [LARGE SCALE GENOMIC DNA]</scope>
    <source>
        <strain evidence="3 4">DSM 12936</strain>
    </source>
</reference>